<evidence type="ECO:0000313" key="2">
    <source>
        <dbReference type="EMBL" id="MPC86959.1"/>
    </source>
</evidence>
<dbReference type="Proteomes" id="UP000324222">
    <property type="component" value="Unassembled WGS sequence"/>
</dbReference>
<sequence length="63" mass="7057">MAPKRLISDENMKSGESASVSEPQHSTSGFTGITLETLQRHFHGWLLILQRPPSSYPPFSLLF</sequence>
<comment type="caution">
    <text evidence="2">The sequence shown here is derived from an EMBL/GenBank/DDBJ whole genome shotgun (WGS) entry which is preliminary data.</text>
</comment>
<dbReference type="EMBL" id="VSRR010073070">
    <property type="protein sequence ID" value="MPC86959.1"/>
    <property type="molecule type" value="Genomic_DNA"/>
</dbReference>
<protein>
    <submittedName>
        <fullName evidence="2">Uncharacterized protein</fullName>
    </submittedName>
</protein>
<accession>A0A5B7IXF8</accession>
<proteinExistence type="predicted"/>
<feature type="region of interest" description="Disordered" evidence="1">
    <location>
        <begin position="1"/>
        <end position="29"/>
    </location>
</feature>
<dbReference type="AlphaFoldDB" id="A0A5B7IXF8"/>
<feature type="compositionally biased region" description="Polar residues" evidence="1">
    <location>
        <begin position="14"/>
        <end position="29"/>
    </location>
</feature>
<keyword evidence="3" id="KW-1185">Reference proteome</keyword>
<name>A0A5B7IXF8_PORTR</name>
<evidence type="ECO:0000313" key="3">
    <source>
        <dbReference type="Proteomes" id="UP000324222"/>
    </source>
</evidence>
<evidence type="ECO:0000256" key="1">
    <source>
        <dbReference type="SAM" id="MobiDB-lite"/>
    </source>
</evidence>
<reference evidence="2 3" key="1">
    <citation type="submission" date="2019-05" db="EMBL/GenBank/DDBJ databases">
        <title>Another draft genome of Portunus trituberculatus and its Hox gene families provides insights of decapod evolution.</title>
        <authorList>
            <person name="Jeong J.-H."/>
            <person name="Song I."/>
            <person name="Kim S."/>
            <person name="Choi T."/>
            <person name="Kim D."/>
            <person name="Ryu S."/>
            <person name="Kim W."/>
        </authorList>
    </citation>
    <scope>NUCLEOTIDE SEQUENCE [LARGE SCALE GENOMIC DNA]</scope>
    <source>
        <tissue evidence="2">Muscle</tissue>
    </source>
</reference>
<organism evidence="2 3">
    <name type="scientific">Portunus trituberculatus</name>
    <name type="common">Swimming crab</name>
    <name type="synonym">Neptunus trituberculatus</name>
    <dbReference type="NCBI Taxonomy" id="210409"/>
    <lineage>
        <taxon>Eukaryota</taxon>
        <taxon>Metazoa</taxon>
        <taxon>Ecdysozoa</taxon>
        <taxon>Arthropoda</taxon>
        <taxon>Crustacea</taxon>
        <taxon>Multicrustacea</taxon>
        <taxon>Malacostraca</taxon>
        <taxon>Eumalacostraca</taxon>
        <taxon>Eucarida</taxon>
        <taxon>Decapoda</taxon>
        <taxon>Pleocyemata</taxon>
        <taxon>Brachyura</taxon>
        <taxon>Eubrachyura</taxon>
        <taxon>Portunoidea</taxon>
        <taxon>Portunidae</taxon>
        <taxon>Portuninae</taxon>
        <taxon>Portunus</taxon>
    </lineage>
</organism>
<feature type="compositionally biased region" description="Basic and acidic residues" evidence="1">
    <location>
        <begin position="1"/>
        <end position="13"/>
    </location>
</feature>
<gene>
    <name evidence="2" type="ORF">E2C01_081804</name>
</gene>